<accession>A0A6I3M8I3</accession>
<dbReference type="SMART" id="SM00895">
    <property type="entry name" value="FCD"/>
    <property type="match status" value="1"/>
</dbReference>
<dbReference type="Pfam" id="PF07729">
    <property type="entry name" value="FCD"/>
    <property type="match status" value="1"/>
</dbReference>
<evidence type="ECO:0000256" key="3">
    <source>
        <dbReference type="ARBA" id="ARBA00023163"/>
    </source>
</evidence>
<reference evidence="5 6" key="1">
    <citation type="submission" date="2019-11" db="EMBL/GenBank/DDBJ databases">
        <title>Agromyces kandeliae sp. nov., isolated from mangrove soil.</title>
        <authorList>
            <person name="Wang R."/>
        </authorList>
    </citation>
    <scope>NUCLEOTIDE SEQUENCE [LARGE SCALE GENOMIC DNA]</scope>
    <source>
        <strain evidence="5 6">JCM 11433</strain>
    </source>
</reference>
<dbReference type="InterPro" id="IPR036390">
    <property type="entry name" value="WH_DNA-bd_sf"/>
</dbReference>
<keyword evidence="6" id="KW-1185">Reference proteome</keyword>
<keyword evidence="3" id="KW-0804">Transcription</keyword>
<dbReference type="Gene3D" id="1.20.120.530">
    <property type="entry name" value="GntR ligand-binding domain-like"/>
    <property type="match status" value="1"/>
</dbReference>
<dbReference type="RefSeq" id="WP_155052283.1">
    <property type="nucleotide sequence ID" value="NZ_BAAAIB010000014.1"/>
</dbReference>
<proteinExistence type="predicted"/>
<dbReference type="PANTHER" id="PTHR43537">
    <property type="entry name" value="TRANSCRIPTIONAL REGULATOR, GNTR FAMILY"/>
    <property type="match status" value="1"/>
</dbReference>
<protein>
    <submittedName>
        <fullName evidence="5">FCD domain-containing protein</fullName>
    </submittedName>
</protein>
<dbReference type="SUPFAM" id="SSF46785">
    <property type="entry name" value="Winged helix' DNA-binding domain"/>
    <property type="match status" value="1"/>
</dbReference>
<dbReference type="InterPro" id="IPR011711">
    <property type="entry name" value="GntR_C"/>
</dbReference>
<comment type="caution">
    <text evidence="5">The sequence shown here is derived from an EMBL/GenBank/DDBJ whole genome shotgun (WGS) entry which is preliminary data.</text>
</comment>
<dbReference type="PANTHER" id="PTHR43537:SF5">
    <property type="entry name" value="UXU OPERON TRANSCRIPTIONAL REGULATOR"/>
    <property type="match status" value="1"/>
</dbReference>
<dbReference type="SUPFAM" id="SSF48008">
    <property type="entry name" value="GntR ligand-binding domain-like"/>
    <property type="match status" value="1"/>
</dbReference>
<dbReference type="GO" id="GO:0003677">
    <property type="term" value="F:DNA binding"/>
    <property type="evidence" value="ECO:0007669"/>
    <property type="project" value="UniProtKB-KW"/>
</dbReference>
<dbReference type="Proteomes" id="UP000433071">
    <property type="component" value="Unassembled WGS sequence"/>
</dbReference>
<dbReference type="EMBL" id="WMLB01000025">
    <property type="protein sequence ID" value="MTH69281.1"/>
    <property type="molecule type" value="Genomic_DNA"/>
</dbReference>
<dbReference type="PRINTS" id="PR00035">
    <property type="entry name" value="HTHGNTR"/>
</dbReference>
<dbReference type="Pfam" id="PF00392">
    <property type="entry name" value="GntR"/>
    <property type="match status" value="1"/>
</dbReference>
<evidence type="ECO:0000256" key="2">
    <source>
        <dbReference type="ARBA" id="ARBA00023125"/>
    </source>
</evidence>
<dbReference type="Gene3D" id="1.10.10.10">
    <property type="entry name" value="Winged helix-like DNA-binding domain superfamily/Winged helix DNA-binding domain"/>
    <property type="match status" value="1"/>
</dbReference>
<dbReference type="InterPro" id="IPR000524">
    <property type="entry name" value="Tscrpt_reg_HTH_GntR"/>
</dbReference>
<dbReference type="PROSITE" id="PS50949">
    <property type="entry name" value="HTH_GNTR"/>
    <property type="match status" value="1"/>
</dbReference>
<evidence type="ECO:0000256" key="1">
    <source>
        <dbReference type="ARBA" id="ARBA00023015"/>
    </source>
</evidence>
<evidence type="ECO:0000313" key="5">
    <source>
        <dbReference type="EMBL" id="MTH69281.1"/>
    </source>
</evidence>
<dbReference type="CDD" id="cd07377">
    <property type="entry name" value="WHTH_GntR"/>
    <property type="match status" value="1"/>
</dbReference>
<evidence type="ECO:0000259" key="4">
    <source>
        <dbReference type="PROSITE" id="PS50949"/>
    </source>
</evidence>
<dbReference type="GO" id="GO:0003700">
    <property type="term" value="F:DNA-binding transcription factor activity"/>
    <property type="evidence" value="ECO:0007669"/>
    <property type="project" value="InterPro"/>
</dbReference>
<name>A0A6I3M8I3_9MICO</name>
<dbReference type="OrthoDB" id="3864082at2"/>
<dbReference type="InterPro" id="IPR008920">
    <property type="entry name" value="TF_FadR/GntR_C"/>
</dbReference>
<keyword evidence="2" id="KW-0238">DNA-binding</keyword>
<organism evidence="5 6">
    <name type="scientific">Agromyces bracchium</name>
    <dbReference type="NCBI Taxonomy" id="88376"/>
    <lineage>
        <taxon>Bacteria</taxon>
        <taxon>Bacillati</taxon>
        <taxon>Actinomycetota</taxon>
        <taxon>Actinomycetes</taxon>
        <taxon>Micrococcales</taxon>
        <taxon>Microbacteriaceae</taxon>
        <taxon>Agromyces</taxon>
    </lineage>
</organism>
<sequence>MSANAAEANLFQVRRFSDIAVDVLRDRILSGSLQPGQRISEVALAEELRVSRPPLREALRVLHGEGLVVLTPGRGASVASFDLESVSQLGDLRIALECEIARLAAERAADDAVEAIRTEMTQIESALCDPATPYPRGVDFHGTLAAAAGNPRLATAAGDVKRQLSLARSRTGSPPERARRALDEHHAIFDAVVRRDPDAAESAMRTHMRAAMAAMIASIEAEAAGGER</sequence>
<evidence type="ECO:0000313" key="6">
    <source>
        <dbReference type="Proteomes" id="UP000433071"/>
    </source>
</evidence>
<dbReference type="InterPro" id="IPR036388">
    <property type="entry name" value="WH-like_DNA-bd_sf"/>
</dbReference>
<dbReference type="SMART" id="SM00345">
    <property type="entry name" value="HTH_GNTR"/>
    <property type="match status" value="1"/>
</dbReference>
<dbReference type="AlphaFoldDB" id="A0A6I3M8I3"/>
<keyword evidence="1" id="KW-0805">Transcription regulation</keyword>
<feature type="domain" description="HTH gntR-type" evidence="4">
    <location>
        <begin position="14"/>
        <end position="81"/>
    </location>
</feature>
<gene>
    <name evidence="5" type="ORF">GJ743_12975</name>
</gene>